<dbReference type="AlphaFoldDB" id="A0A1T5LT04"/>
<dbReference type="STRING" id="36842.SAMN02194393_03203"/>
<organism evidence="2 3">
    <name type="scientific">Maledivibacter halophilus</name>
    <dbReference type="NCBI Taxonomy" id="36842"/>
    <lineage>
        <taxon>Bacteria</taxon>
        <taxon>Bacillati</taxon>
        <taxon>Bacillota</taxon>
        <taxon>Clostridia</taxon>
        <taxon>Peptostreptococcales</taxon>
        <taxon>Caminicellaceae</taxon>
        <taxon>Maledivibacter</taxon>
    </lineage>
</organism>
<feature type="transmembrane region" description="Helical" evidence="1">
    <location>
        <begin position="21"/>
        <end position="41"/>
    </location>
</feature>
<proteinExistence type="predicted"/>
<reference evidence="2 3" key="1">
    <citation type="submission" date="2017-02" db="EMBL/GenBank/DDBJ databases">
        <authorList>
            <person name="Peterson S.W."/>
        </authorList>
    </citation>
    <scope>NUCLEOTIDE SEQUENCE [LARGE SCALE GENOMIC DNA]</scope>
    <source>
        <strain evidence="2 3">M1</strain>
    </source>
</reference>
<evidence type="ECO:0000313" key="3">
    <source>
        <dbReference type="Proteomes" id="UP000190285"/>
    </source>
</evidence>
<keyword evidence="1" id="KW-0812">Transmembrane</keyword>
<keyword evidence="1" id="KW-1133">Transmembrane helix</keyword>
<accession>A0A1T5LT04</accession>
<dbReference type="Proteomes" id="UP000190285">
    <property type="component" value="Unassembled WGS sequence"/>
</dbReference>
<evidence type="ECO:0000256" key="1">
    <source>
        <dbReference type="SAM" id="Phobius"/>
    </source>
</evidence>
<sequence length="175" mass="20153">MIKYMNNIKRLIKSEKGSSSLVSLVKFFLLIAVIGLGIEFVRIQAVHKTLNTKIEIIAQDSLEINLLDEYRKAHISLVKERDVKNTFYDLLKTEFNLDNSLKPIGKGVLSKKIFIEEITVEEGSYKKDRNSSQNTEFPSIKVKGYTEKPIILVSFLTKYNAKILFDIEVENSRYD</sequence>
<keyword evidence="3" id="KW-1185">Reference proteome</keyword>
<keyword evidence="1" id="KW-0472">Membrane</keyword>
<gene>
    <name evidence="2" type="ORF">SAMN02194393_03203</name>
</gene>
<protein>
    <submittedName>
        <fullName evidence="2">Uncharacterized protein</fullName>
    </submittedName>
</protein>
<evidence type="ECO:0000313" key="2">
    <source>
        <dbReference type="EMBL" id="SKC78729.1"/>
    </source>
</evidence>
<dbReference type="EMBL" id="FUZT01000008">
    <property type="protein sequence ID" value="SKC78729.1"/>
    <property type="molecule type" value="Genomic_DNA"/>
</dbReference>
<name>A0A1T5LT04_9FIRM</name>